<dbReference type="Pfam" id="PF05685">
    <property type="entry name" value="Uma2"/>
    <property type="match status" value="1"/>
</dbReference>
<dbReference type="PANTHER" id="PTHR34107">
    <property type="entry name" value="SLL0198 PROTEIN-RELATED"/>
    <property type="match status" value="1"/>
</dbReference>
<evidence type="ECO:0000313" key="3">
    <source>
        <dbReference type="Proteomes" id="UP000217257"/>
    </source>
</evidence>
<dbReference type="InterPro" id="IPR012296">
    <property type="entry name" value="Nuclease_put_TT1808"/>
</dbReference>
<dbReference type="AlphaFoldDB" id="A0A250JJ08"/>
<gene>
    <name evidence="2" type="ORF">CYFUS_008851</name>
</gene>
<sequence>MKDEPSWREALYAKLEKLPPNVLGEIVGGELYVSPRPAFPHARAASLLGSELTGPFDRGRGGPGGWVLLDEPELHLGQDVLVPDLAGWRRERMPEVPQVAASTLAPDWVCEVLSPSTAALDRARKMTVYAREGVGHLWLVDPVLQTLEVYRREHGGWFVLGTHVGEVRVRAEPFAALELELGALWAR</sequence>
<dbReference type="KEGG" id="cfus:CYFUS_008851"/>
<dbReference type="PANTHER" id="PTHR34107:SF4">
    <property type="entry name" value="SLL1222 PROTEIN"/>
    <property type="match status" value="1"/>
</dbReference>
<name>A0A250JJ08_9BACT</name>
<dbReference type="Proteomes" id="UP000217257">
    <property type="component" value="Chromosome"/>
</dbReference>
<dbReference type="InterPro" id="IPR008538">
    <property type="entry name" value="Uma2"/>
</dbReference>
<dbReference type="Gene3D" id="3.90.1570.10">
    <property type="entry name" value="tt1808, chain A"/>
    <property type="match status" value="1"/>
</dbReference>
<protein>
    <recommendedName>
        <fullName evidence="1">Putative restriction endonuclease domain-containing protein</fullName>
    </recommendedName>
</protein>
<proteinExistence type="predicted"/>
<dbReference type="EMBL" id="CP022098">
    <property type="protein sequence ID" value="ATB43371.1"/>
    <property type="molecule type" value="Genomic_DNA"/>
</dbReference>
<dbReference type="InterPro" id="IPR011335">
    <property type="entry name" value="Restrct_endonuc-II-like"/>
</dbReference>
<organism evidence="2 3">
    <name type="scientific">Cystobacter fuscus</name>
    <dbReference type="NCBI Taxonomy" id="43"/>
    <lineage>
        <taxon>Bacteria</taxon>
        <taxon>Pseudomonadati</taxon>
        <taxon>Myxococcota</taxon>
        <taxon>Myxococcia</taxon>
        <taxon>Myxococcales</taxon>
        <taxon>Cystobacterineae</taxon>
        <taxon>Archangiaceae</taxon>
        <taxon>Cystobacter</taxon>
    </lineage>
</organism>
<feature type="domain" description="Putative restriction endonuclease" evidence="1">
    <location>
        <begin position="15"/>
        <end position="179"/>
    </location>
</feature>
<reference evidence="2 3" key="1">
    <citation type="submission" date="2017-06" db="EMBL/GenBank/DDBJ databases">
        <title>Sequencing and comparative analysis of myxobacterial genomes.</title>
        <authorList>
            <person name="Rupp O."/>
            <person name="Goesmann A."/>
            <person name="Sogaard-Andersen L."/>
        </authorList>
    </citation>
    <scope>NUCLEOTIDE SEQUENCE [LARGE SCALE GENOMIC DNA]</scope>
    <source>
        <strain evidence="2 3">DSM 52655</strain>
    </source>
</reference>
<dbReference type="CDD" id="cd06260">
    <property type="entry name" value="DUF820-like"/>
    <property type="match status" value="1"/>
</dbReference>
<dbReference type="SUPFAM" id="SSF52980">
    <property type="entry name" value="Restriction endonuclease-like"/>
    <property type="match status" value="1"/>
</dbReference>
<dbReference type="RefSeq" id="WP_095990797.1">
    <property type="nucleotide sequence ID" value="NZ_CP022098.1"/>
</dbReference>
<evidence type="ECO:0000259" key="1">
    <source>
        <dbReference type="Pfam" id="PF05685"/>
    </source>
</evidence>
<accession>A0A250JJ08</accession>
<evidence type="ECO:0000313" key="2">
    <source>
        <dbReference type="EMBL" id="ATB43371.1"/>
    </source>
</evidence>